<dbReference type="EMBL" id="VEPZ02000861">
    <property type="protein sequence ID" value="KAE8715349.1"/>
    <property type="molecule type" value="Genomic_DNA"/>
</dbReference>
<comment type="caution">
    <text evidence="1">The sequence shown here is derived from an EMBL/GenBank/DDBJ whole genome shotgun (WGS) entry which is preliminary data.</text>
</comment>
<name>A0A6A3BKJ8_HIBSY</name>
<organism evidence="1 2">
    <name type="scientific">Hibiscus syriacus</name>
    <name type="common">Rose of Sharon</name>
    <dbReference type="NCBI Taxonomy" id="106335"/>
    <lineage>
        <taxon>Eukaryota</taxon>
        <taxon>Viridiplantae</taxon>
        <taxon>Streptophyta</taxon>
        <taxon>Embryophyta</taxon>
        <taxon>Tracheophyta</taxon>
        <taxon>Spermatophyta</taxon>
        <taxon>Magnoliopsida</taxon>
        <taxon>eudicotyledons</taxon>
        <taxon>Gunneridae</taxon>
        <taxon>Pentapetalae</taxon>
        <taxon>rosids</taxon>
        <taxon>malvids</taxon>
        <taxon>Malvales</taxon>
        <taxon>Malvaceae</taxon>
        <taxon>Malvoideae</taxon>
        <taxon>Hibiscus</taxon>
    </lineage>
</organism>
<reference evidence="1" key="1">
    <citation type="submission" date="2019-09" db="EMBL/GenBank/DDBJ databases">
        <title>Draft genome information of white flower Hibiscus syriacus.</title>
        <authorList>
            <person name="Kim Y.-M."/>
        </authorList>
    </citation>
    <scope>NUCLEOTIDE SEQUENCE [LARGE SCALE GENOMIC DNA]</scope>
    <source>
        <strain evidence="1">YM2019G1</strain>
    </source>
</reference>
<dbReference type="AlphaFoldDB" id="A0A6A3BKJ8"/>
<proteinExistence type="predicted"/>
<keyword evidence="2" id="KW-1185">Reference proteome</keyword>
<sequence>MAGSSKLNPWSLDKSHILETEIEYNQLNKSDGVGTNKSEKNFQGPISRTLAWDQEYPTLTCTRKELTGSLKWDGSVMSPIPLRENRVIPLTANKFVSTGDVEGIVFSNFLKQISIG</sequence>
<gene>
    <name evidence="1" type="ORF">F3Y22_tig00110174pilonHSYRG00094</name>
</gene>
<accession>A0A6A3BKJ8</accession>
<evidence type="ECO:0000313" key="2">
    <source>
        <dbReference type="Proteomes" id="UP000436088"/>
    </source>
</evidence>
<dbReference type="Proteomes" id="UP000436088">
    <property type="component" value="Unassembled WGS sequence"/>
</dbReference>
<evidence type="ECO:0000313" key="1">
    <source>
        <dbReference type="EMBL" id="KAE8715349.1"/>
    </source>
</evidence>
<protein>
    <submittedName>
        <fullName evidence="1">Uncharacterized protein</fullName>
    </submittedName>
</protein>